<keyword evidence="4" id="KW-1185">Reference proteome</keyword>
<accession>I0I628</accession>
<dbReference type="AlphaFoldDB" id="I0I628"/>
<feature type="domain" description="LysM" evidence="2">
    <location>
        <begin position="348"/>
        <end position="392"/>
    </location>
</feature>
<dbReference type="Proteomes" id="UP000007880">
    <property type="component" value="Chromosome"/>
</dbReference>
<dbReference type="Pfam" id="PF00188">
    <property type="entry name" value="CAP"/>
    <property type="match status" value="1"/>
</dbReference>
<proteinExistence type="predicted"/>
<feature type="compositionally biased region" description="Polar residues" evidence="1">
    <location>
        <begin position="402"/>
        <end position="418"/>
    </location>
</feature>
<dbReference type="Gene3D" id="3.10.350.10">
    <property type="entry name" value="LysM domain"/>
    <property type="match status" value="4"/>
</dbReference>
<organism evidence="3 4">
    <name type="scientific">Caldilinea aerophila (strain DSM 14535 / JCM 11387 / NBRC 104270 / STL-6-O1)</name>
    <dbReference type="NCBI Taxonomy" id="926550"/>
    <lineage>
        <taxon>Bacteria</taxon>
        <taxon>Bacillati</taxon>
        <taxon>Chloroflexota</taxon>
        <taxon>Caldilineae</taxon>
        <taxon>Caldilineales</taxon>
        <taxon>Caldilineaceae</taxon>
        <taxon>Caldilinea</taxon>
    </lineage>
</organism>
<dbReference type="InterPro" id="IPR036779">
    <property type="entry name" value="LysM_dom_sf"/>
</dbReference>
<dbReference type="STRING" id="926550.CLDAP_26760"/>
<feature type="domain" description="LysM" evidence="2">
    <location>
        <begin position="206"/>
        <end position="250"/>
    </location>
</feature>
<dbReference type="OrthoDB" id="1404170at2"/>
<dbReference type="Pfam" id="PF01476">
    <property type="entry name" value="LysM"/>
    <property type="match status" value="4"/>
</dbReference>
<dbReference type="SUPFAM" id="SSF55797">
    <property type="entry name" value="PR-1-like"/>
    <property type="match status" value="1"/>
</dbReference>
<evidence type="ECO:0000313" key="4">
    <source>
        <dbReference type="Proteomes" id="UP000007880"/>
    </source>
</evidence>
<evidence type="ECO:0000313" key="3">
    <source>
        <dbReference type="EMBL" id="BAM00716.1"/>
    </source>
</evidence>
<dbReference type="GO" id="GO:0008932">
    <property type="term" value="F:lytic endotransglycosylase activity"/>
    <property type="evidence" value="ECO:0007669"/>
    <property type="project" value="TreeGrafter"/>
</dbReference>
<dbReference type="SUPFAM" id="SSF54106">
    <property type="entry name" value="LysM domain"/>
    <property type="match status" value="4"/>
</dbReference>
<dbReference type="PANTHER" id="PTHR33734">
    <property type="entry name" value="LYSM DOMAIN-CONTAINING GPI-ANCHORED PROTEIN 2"/>
    <property type="match status" value="1"/>
</dbReference>
<gene>
    <name evidence="3" type="ordered locus">CLDAP_26760</name>
</gene>
<evidence type="ECO:0000256" key="1">
    <source>
        <dbReference type="SAM" id="MobiDB-lite"/>
    </source>
</evidence>
<dbReference type="KEGG" id="cap:CLDAP_26760"/>
<feature type="domain" description="LysM" evidence="2">
    <location>
        <begin position="418"/>
        <end position="462"/>
    </location>
</feature>
<dbReference type="InterPro" id="IPR014044">
    <property type="entry name" value="CAP_dom"/>
</dbReference>
<dbReference type="PANTHER" id="PTHR33734:SF22">
    <property type="entry name" value="MEMBRANE-BOUND LYTIC MUREIN TRANSGLYCOSYLASE D"/>
    <property type="match status" value="1"/>
</dbReference>
<dbReference type="eggNOG" id="COG2340">
    <property type="taxonomic scope" value="Bacteria"/>
</dbReference>
<reference evidence="3 4" key="1">
    <citation type="submission" date="2012-02" db="EMBL/GenBank/DDBJ databases">
        <title>Complete genome sequence of Caldilinea aerophila DSM 14535 (= NBRC 102666).</title>
        <authorList>
            <person name="Oguchi A."/>
            <person name="Hosoyama A."/>
            <person name="Sekine M."/>
            <person name="Fukai R."/>
            <person name="Kato Y."/>
            <person name="Nakamura S."/>
            <person name="Hanada S."/>
            <person name="Yamazaki S."/>
            <person name="Fujita N."/>
        </authorList>
    </citation>
    <scope>NUCLEOTIDE SEQUENCE [LARGE SCALE GENOMIC DNA]</scope>
    <source>
        <strain evidence="4">DSM 14535 / JCM 11387 / NBRC 104270 / STL-6-O1</strain>
    </source>
</reference>
<dbReference type="SMART" id="SM00257">
    <property type="entry name" value="LysM"/>
    <property type="match status" value="4"/>
</dbReference>
<dbReference type="InterPro" id="IPR035940">
    <property type="entry name" value="CAP_sf"/>
</dbReference>
<sequence>MSSLSAPCGLLLRANLTRKITLILIVTALMTILALPSVQSLHAQEDRSIQLSPEAQQILDDVNQARIDNGLSPLRLDPLLTLAAQRHVDDIIANGNWGHYGSDGSNVRTRAARVGYGSSSVSENWVAVRSPERAIVWWMNDWIHRVNLLGAHWDDIGVGAGVAPNGFYLFVTVFGNANGGPPISVAATSSTSTAASSVQRVPPGGMEYTVAPGDTLWGIAVRYGLDWQDIAIANNLKENDLLWIGQVLRLPSPGGVGGPVETASVAPGQQRYTVVAGDTLISIGLRYGVAWQELAAVNGLREFDLLQIGQELILPASVDAASDRKVEAAGQSAAQRATPADAAAAPGREYVVRSGDTALAIALRHNVSLQALLRANALSERDILQIGQVLVIPEVESENPPVGSTGNAPVTQSTSTQRTYTVRAGDTVFAIAMRLGVNWQEMLRVNQLTEHSLLQPGQVLIVP</sequence>
<dbReference type="InterPro" id="IPR018392">
    <property type="entry name" value="LysM"/>
</dbReference>
<dbReference type="PROSITE" id="PS51782">
    <property type="entry name" value="LYSM"/>
    <property type="match status" value="4"/>
</dbReference>
<dbReference type="HOGENOM" id="CLU_590109_0_0_0"/>
<dbReference type="CDD" id="cd00118">
    <property type="entry name" value="LysM"/>
    <property type="match status" value="4"/>
</dbReference>
<feature type="domain" description="LysM" evidence="2">
    <location>
        <begin position="270"/>
        <end position="314"/>
    </location>
</feature>
<name>I0I628_CALAS</name>
<dbReference type="EMBL" id="AP012337">
    <property type="protein sequence ID" value="BAM00716.1"/>
    <property type="molecule type" value="Genomic_DNA"/>
</dbReference>
<evidence type="ECO:0000259" key="2">
    <source>
        <dbReference type="PROSITE" id="PS51782"/>
    </source>
</evidence>
<dbReference type="Gene3D" id="3.40.33.10">
    <property type="entry name" value="CAP"/>
    <property type="match status" value="1"/>
</dbReference>
<dbReference type="eggNOG" id="COG1388">
    <property type="taxonomic scope" value="Bacteria"/>
</dbReference>
<dbReference type="CDD" id="cd05379">
    <property type="entry name" value="CAP_bacterial"/>
    <property type="match status" value="1"/>
</dbReference>
<protein>
    <recommendedName>
        <fullName evidence="2">LysM domain-containing protein</fullName>
    </recommendedName>
</protein>
<feature type="region of interest" description="Disordered" evidence="1">
    <location>
        <begin position="397"/>
        <end position="418"/>
    </location>
</feature>
<dbReference type="RefSeq" id="WP_014433945.1">
    <property type="nucleotide sequence ID" value="NC_017079.1"/>
</dbReference>